<proteinExistence type="predicted"/>
<comment type="caution">
    <text evidence="2">The sequence shown here is derived from an EMBL/GenBank/DDBJ whole genome shotgun (WGS) entry which is preliminary data.</text>
</comment>
<keyword evidence="3" id="KW-1185">Reference proteome</keyword>
<sequence>MSSPAQAGPSTAPKEKKGLGKVLSRMKTVLKRDKGKGVAGPSTSTPAATTTAAAGPSTAKTVEPAKPSGPEPTKIPKTQIHEERARKLGAKFGLEIQPNEWHSTEGHALRVEKPIRMRIHRTCHECKTTFGTSKECPKCKHARCGKCTRYPPRRTEAEKQTSRERKTALVKKNKEDAPIVPDYDYLTSSKKLVLTRPSKKGGQDLVHKKPRQRVRRTCHECSTLFTAGTKTCTKCGHVRCTECPRDPSKKNKYPLGYPGDEFGPNAVPQFGCHECQTLFPPSTEDGTECSKCKHPKCGQCARAKPRKIDPEPDPEVLKSIQAKIEKLGIS</sequence>
<feature type="compositionally biased region" description="Low complexity" evidence="1">
    <location>
        <begin position="39"/>
        <end position="59"/>
    </location>
</feature>
<evidence type="ECO:0000313" key="3">
    <source>
        <dbReference type="Proteomes" id="UP001201980"/>
    </source>
</evidence>
<protein>
    <submittedName>
        <fullName evidence="2">Uncharacterized protein</fullName>
    </submittedName>
</protein>
<gene>
    <name evidence="2" type="ORF">MKZ38_005538</name>
</gene>
<evidence type="ECO:0000313" key="2">
    <source>
        <dbReference type="EMBL" id="KAJ2905440.1"/>
    </source>
</evidence>
<feature type="region of interest" description="Disordered" evidence="1">
    <location>
        <begin position="1"/>
        <end position="80"/>
    </location>
</feature>
<dbReference type="Proteomes" id="UP001201980">
    <property type="component" value="Unassembled WGS sequence"/>
</dbReference>
<evidence type="ECO:0000256" key="1">
    <source>
        <dbReference type="SAM" id="MobiDB-lite"/>
    </source>
</evidence>
<name>A0AAD5RW72_9PEZI</name>
<accession>A0AAD5RW72</accession>
<dbReference type="AlphaFoldDB" id="A0AAD5RW72"/>
<dbReference type="EMBL" id="JAKWBI020000032">
    <property type="protein sequence ID" value="KAJ2905440.1"/>
    <property type="molecule type" value="Genomic_DNA"/>
</dbReference>
<organism evidence="2 3">
    <name type="scientific">Zalerion maritima</name>
    <dbReference type="NCBI Taxonomy" id="339359"/>
    <lineage>
        <taxon>Eukaryota</taxon>
        <taxon>Fungi</taxon>
        <taxon>Dikarya</taxon>
        <taxon>Ascomycota</taxon>
        <taxon>Pezizomycotina</taxon>
        <taxon>Sordariomycetes</taxon>
        <taxon>Lulworthiomycetidae</taxon>
        <taxon>Lulworthiales</taxon>
        <taxon>Lulworthiaceae</taxon>
        <taxon>Zalerion</taxon>
    </lineage>
</organism>
<reference evidence="2" key="1">
    <citation type="submission" date="2022-07" db="EMBL/GenBank/DDBJ databases">
        <title>Draft genome sequence of Zalerion maritima ATCC 34329, a (micro)plastics degrading marine fungus.</title>
        <authorList>
            <person name="Paco A."/>
            <person name="Goncalves M.F.M."/>
            <person name="Rocha-Santos T.A.P."/>
            <person name="Alves A."/>
        </authorList>
    </citation>
    <scope>NUCLEOTIDE SEQUENCE</scope>
    <source>
        <strain evidence="2">ATCC 34329</strain>
    </source>
</reference>